<dbReference type="Pfam" id="PF18652">
    <property type="entry name" value="Adhesin_P1_N"/>
    <property type="match status" value="1"/>
</dbReference>
<dbReference type="PATRIC" id="fig|889306.3.peg.3950"/>
<gene>
    <name evidence="4" type="ORF">KP78_39300</name>
</gene>
<feature type="region of interest" description="Disordered" evidence="1">
    <location>
        <begin position="26"/>
        <end position="46"/>
    </location>
</feature>
<organism evidence="4 5">
    <name type="scientific">Jeotgalibacillus soli</name>
    <dbReference type="NCBI Taxonomy" id="889306"/>
    <lineage>
        <taxon>Bacteria</taxon>
        <taxon>Bacillati</taxon>
        <taxon>Bacillota</taxon>
        <taxon>Bacilli</taxon>
        <taxon>Bacillales</taxon>
        <taxon>Caryophanaceae</taxon>
        <taxon>Jeotgalibacillus</taxon>
    </lineage>
</organism>
<reference evidence="4 5" key="1">
    <citation type="submission" date="2015-01" db="EMBL/GenBank/DDBJ databases">
        <title>Genome sequencing of Jeotgalibacillus soli.</title>
        <authorList>
            <person name="Goh K.M."/>
            <person name="Chan K.-G."/>
            <person name="Yaakop A.S."/>
            <person name="Ee R."/>
            <person name="Gan H.M."/>
            <person name="Chan C.S."/>
        </authorList>
    </citation>
    <scope>NUCLEOTIDE SEQUENCE [LARGE SCALE GENOMIC DNA]</scope>
    <source>
        <strain evidence="4 5">P9</strain>
    </source>
</reference>
<comment type="caution">
    <text evidence="4">The sequence shown here is derived from an EMBL/GenBank/DDBJ whole genome shotgun (WGS) entry which is preliminary data.</text>
</comment>
<name>A0A0C2V0W4_9BACL</name>
<dbReference type="EMBL" id="JXRP01000022">
    <property type="protein sequence ID" value="KIL42707.1"/>
    <property type="molecule type" value="Genomic_DNA"/>
</dbReference>
<evidence type="ECO:0000313" key="4">
    <source>
        <dbReference type="EMBL" id="KIL42707.1"/>
    </source>
</evidence>
<dbReference type="RefSeq" id="WP_041091130.1">
    <property type="nucleotide sequence ID" value="NZ_JXRP01000022.1"/>
</dbReference>
<evidence type="ECO:0000313" key="5">
    <source>
        <dbReference type="Proteomes" id="UP000031938"/>
    </source>
</evidence>
<keyword evidence="2" id="KW-0732">Signal</keyword>
<feature type="signal peptide" evidence="2">
    <location>
        <begin position="1"/>
        <end position="21"/>
    </location>
</feature>
<protein>
    <recommendedName>
        <fullName evidence="3">Antigen I/II N-terminal domain-containing protein</fullName>
    </recommendedName>
</protein>
<dbReference type="STRING" id="889306.KP78_39300"/>
<evidence type="ECO:0000256" key="2">
    <source>
        <dbReference type="SAM" id="SignalP"/>
    </source>
</evidence>
<feature type="domain" description="Antigen I/II N-terminal" evidence="3">
    <location>
        <begin position="66"/>
        <end position="154"/>
    </location>
</feature>
<dbReference type="InterPro" id="IPR041324">
    <property type="entry name" value="AgI/II_N"/>
</dbReference>
<dbReference type="PROSITE" id="PS51257">
    <property type="entry name" value="PROKAR_LIPOPROTEIN"/>
    <property type="match status" value="1"/>
</dbReference>
<dbReference type="AlphaFoldDB" id="A0A0C2V0W4"/>
<sequence>MKKLSYIILLAISMIAISACSSDNEASTASGEKQESQQTTEEKSLEVDKGLLNVEVTLPVSMFEGEDIDQVIADAKADGVEEVTKNEDGSLTYRMSKSKHKEMMQEIEKSIKESLEDMKTSGDFASIKDITHNDSFSEFTLTVDKAEYENSMDAFGVFGLGISGMIYQLYNGGDNENTKVIISVEDQATQEVFDTIVYPDDMENTEN</sequence>
<keyword evidence="5" id="KW-1185">Reference proteome</keyword>
<accession>A0A0C2V0W4</accession>
<proteinExistence type="predicted"/>
<evidence type="ECO:0000256" key="1">
    <source>
        <dbReference type="SAM" id="MobiDB-lite"/>
    </source>
</evidence>
<dbReference type="Proteomes" id="UP000031938">
    <property type="component" value="Unassembled WGS sequence"/>
</dbReference>
<feature type="compositionally biased region" description="Basic and acidic residues" evidence="1">
    <location>
        <begin position="32"/>
        <end position="46"/>
    </location>
</feature>
<dbReference type="OrthoDB" id="1849839at2"/>
<evidence type="ECO:0000259" key="3">
    <source>
        <dbReference type="Pfam" id="PF18652"/>
    </source>
</evidence>
<feature type="chain" id="PRO_5038849909" description="Antigen I/II N-terminal domain-containing protein" evidence="2">
    <location>
        <begin position="22"/>
        <end position="207"/>
    </location>
</feature>